<protein>
    <recommendedName>
        <fullName evidence="3">Ionotropic glutamate receptor C-terminal domain-containing protein</fullName>
    </recommendedName>
</protein>
<evidence type="ECO:0000259" key="3">
    <source>
        <dbReference type="Pfam" id="PF00060"/>
    </source>
</evidence>
<feature type="domain" description="Ionotropic glutamate receptor C-terminal" evidence="3">
    <location>
        <begin position="3"/>
        <end position="64"/>
    </location>
</feature>
<evidence type="ECO:0000313" key="4">
    <source>
        <dbReference type="EMBL" id="KAG8173912.1"/>
    </source>
</evidence>
<dbReference type="Pfam" id="PF00060">
    <property type="entry name" value="Lig_chan"/>
    <property type="match status" value="1"/>
</dbReference>
<dbReference type="EMBL" id="JAFNEN010001433">
    <property type="protein sequence ID" value="KAG8173912.1"/>
    <property type="molecule type" value="Genomic_DNA"/>
</dbReference>
<comment type="similarity">
    <text evidence="1">Belongs to the glutamate-gated ion channel (TC 1.A.10.1) family.</text>
</comment>
<dbReference type="Gene3D" id="1.10.287.70">
    <property type="match status" value="1"/>
</dbReference>
<accession>A0AAV6TQX9</accession>
<feature type="signal peptide" evidence="2">
    <location>
        <begin position="1"/>
        <end position="19"/>
    </location>
</feature>
<evidence type="ECO:0000313" key="5">
    <source>
        <dbReference type="Proteomes" id="UP000827092"/>
    </source>
</evidence>
<organism evidence="4 5">
    <name type="scientific">Oedothorax gibbosus</name>
    <dbReference type="NCBI Taxonomy" id="931172"/>
    <lineage>
        <taxon>Eukaryota</taxon>
        <taxon>Metazoa</taxon>
        <taxon>Ecdysozoa</taxon>
        <taxon>Arthropoda</taxon>
        <taxon>Chelicerata</taxon>
        <taxon>Arachnida</taxon>
        <taxon>Araneae</taxon>
        <taxon>Araneomorphae</taxon>
        <taxon>Entelegynae</taxon>
        <taxon>Araneoidea</taxon>
        <taxon>Linyphiidae</taxon>
        <taxon>Erigoninae</taxon>
        <taxon>Oedothorax</taxon>
    </lineage>
</organism>
<evidence type="ECO:0000256" key="1">
    <source>
        <dbReference type="ARBA" id="ARBA00008685"/>
    </source>
</evidence>
<evidence type="ECO:0000256" key="2">
    <source>
        <dbReference type="SAM" id="SignalP"/>
    </source>
</evidence>
<dbReference type="AlphaFoldDB" id="A0AAV6TQX9"/>
<dbReference type="InterPro" id="IPR001320">
    <property type="entry name" value="Iontro_rcpt_C"/>
</dbReference>
<keyword evidence="2" id="KW-0732">Signal</keyword>
<dbReference type="GO" id="GO:0016020">
    <property type="term" value="C:membrane"/>
    <property type="evidence" value="ECO:0007669"/>
    <property type="project" value="InterPro"/>
</dbReference>
<feature type="chain" id="PRO_5043518312" description="Ionotropic glutamate receptor C-terminal domain-containing protein" evidence="2">
    <location>
        <begin position="20"/>
        <end position="174"/>
    </location>
</feature>
<dbReference type="Proteomes" id="UP000827092">
    <property type="component" value="Unassembled WGS sequence"/>
</dbReference>
<sequence length="174" mass="19975">MIKFLVSCWLLFTLVVTSSYSSALLSFLTLPISGPSIDNFQELSEAVQRGTHRCSALKGTDWTTALKASINEKNQVLGQLIEKNNWFYKPHDLGTLERFVDTRTVVLQSTTYVKLFFDFRKDREKSEPGGKSVLNINSSIFHYKSEKWWPSCLIPNGFYVSARKTKSRKYQMSL</sequence>
<dbReference type="GO" id="GO:0015276">
    <property type="term" value="F:ligand-gated monoatomic ion channel activity"/>
    <property type="evidence" value="ECO:0007669"/>
    <property type="project" value="InterPro"/>
</dbReference>
<proteinExistence type="inferred from homology"/>
<keyword evidence="5" id="KW-1185">Reference proteome</keyword>
<reference evidence="4 5" key="1">
    <citation type="journal article" date="2022" name="Nat. Ecol. Evol.">
        <title>A masculinizing supergene underlies an exaggerated male reproductive morph in a spider.</title>
        <authorList>
            <person name="Hendrickx F."/>
            <person name="De Corte Z."/>
            <person name="Sonet G."/>
            <person name="Van Belleghem S.M."/>
            <person name="Kostlbacher S."/>
            <person name="Vangestel C."/>
        </authorList>
    </citation>
    <scope>NUCLEOTIDE SEQUENCE [LARGE SCALE GENOMIC DNA]</scope>
    <source>
        <strain evidence="4">W744_W776</strain>
    </source>
</reference>
<gene>
    <name evidence="4" type="ORF">JTE90_026101</name>
</gene>
<name>A0AAV6TQX9_9ARAC</name>
<comment type="caution">
    <text evidence="4">The sequence shown here is derived from an EMBL/GenBank/DDBJ whole genome shotgun (WGS) entry which is preliminary data.</text>
</comment>